<proteinExistence type="predicted"/>
<evidence type="ECO:0000259" key="1">
    <source>
        <dbReference type="Pfam" id="PF08940"/>
    </source>
</evidence>
<dbReference type="Pfam" id="PF08940">
    <property type="entry name" value="DUF1918"/>
    <property type="match status" value="1"/>
</dbReference>
<organism evidence="2 3">
    <name type="scientific">Kitasatospora phosalacinea</name>
    <dbReference type="NCBI Taxonomy" id="2065"/>
    <lineage>
        <taxon>Bacteria</taxon>
        <taxon>Bacillati</taxon>
        <taxon>Actinomycetota</taxon>
        <taxon>Actinomycetes</taxon>
        <taxon>Kitasatosporales</taxon>
        <taxon>Streptomycetaceae</taxon>
        <taxon>Kitasatospora</taxon>
    </lineage>
</organism>
<dbReference type="InterPro" id="IPR015035">
    <property type="entry name" value="DUF1918"/>
</dbReference>
<name>A0A9W6PLL1_9ACTN</name>
<gene>
    <name evidence="2" type="ORF">Kpho01_50870</name>
</gene>
<comment type="caution">
    <text evidence="2">The sequence shown here is derived from an EMBL/GenBank/DDBJ whole genome shotgun (WGS) entry which is preliminary data.</text>
</comment>
<dbReference type="Gene3D" id="2.30.30.440">
    <property type="entry name" value="Domain of unknown function DUF1918"/>
    <property type="match status" value="1"/>
</dbReference>
<evidence type="ECO:0000313" key="3">
    <source>
        <dbReference type="Proteomes" id="UP001165143"/>
    </source>
</evidence>
<protein>
    <submittedName>
        <fullName evidence="2">DUF1918 domain-containing protein</fullName>
    </submittedName>
</protein>
<dbReference type="Proteomes" id="UP001165143">
    <property type="component" value="Unassembled WGS sequence"/>
</dbReference>
<feature type="domain" description="DUF1918" evidence="1">
    <location>
        <begin position="2"/>
        <end position="40"/>
    </location>
</feature>
<dbReference type="EMBL" id="BSRX01000033">
    <property type="protein sequence ID" value="GLW57076.1"/>
    <property type="molecule type" value="Genomic_DNA"/>
</dbReference>
<accession>A0A9W6PLL1</accession>
<dbReference type="AlphaFoldDB" id="A0A9W6PLL1"/>
<evidence type="ECO:0000313" key="2">
    <source>
        <dbReference type="EMBL" id="GLW57076.1"/>
    </source>
</evidence>
<sequence>MTDRRGEIVEVRGTDGEPPYLVRFEDGHAGLVYPGPDCIVEHRPGEEQR</sequence>
<dbReference type="SUPFAM" id="SSF50118">
    <property type="entry name" value="Cell growth inhibitor/plasmid maintenance toxic component"/>
    <property type="match status" value="1"/>
</dbReference>
<reference evidence="2" key="1">
    <citation type="submission" date="2023-02" db="EMBL/GenBank/DDBJ databases">
        <title>Kitasatospora phosalacinea NBRC 14362.</title>
        <authorList>
            <person name="Ichikawa N."/>
            <person name="Sato H."/>
            <person name="Tonouchi N."/>
        </authorList>
    </citation>
    <scope>NUCLEOTIDE SEQUENCE</scope>
    <source>
        <strain evidence="2">NBRC 14362</strain>
    </source>
</reference>